<dbReference type="Pfam" id="PF12770">
    <property type="entry name" value="CHAT"/>
    <property type="match status" value="1"/>
</dbReference>
<accession>A0ABQ3WZJ1</accession>
<sequence>MAGPVPERAMRHGAAARRFLAAEDFGAARREITAALTIVDRGPRWWHSPMKRLLWARAAADGLAILGEIDMARGRPDLALQSFEECLRRYESLSFPESADFSIVLNNLGIAYERLGRLDESETALRRALEIDRRIRRGPEAEAATLSNLALTLETAGRHGEAAEALARAAALTGLSPATTRHLDQERSYHMVTRGEFADALVALREQFDRAGPDSMDAAHIAGGIAQAYAEMQDLKEAARWHRRAVRIRRNRQPDSLALAQDLHNLSLVLSTDGQDAEAGALLDEAMDLAEAIAPGSPTAVGMRGAMLFRLLEGGDPAGAVSLGEQILAEARTEVRHLIGVYLAIGIGCQELDRPDRARTMFEQACAIGERISPLLPDVRWARTALGALLLEQGDADGAADSFDRAIEVAESMRPGSAAEPGLGLMFGTARVAYHGRIQAAWLRNTPEEAAIAFRTAESFRARTLAEMLAGTGAVEPSEAAVEVVGELDEVRRELGGVYREIVVEPARHLLDRRDRLEQRAERLRLRLRALDPRAADQDYPPPCTVAEVQDGLDPSVTLALYTVTDHGIFLFTVRHDDLGLTRLAAGTETIAAAAAEVDAACRDADSAVPDDALRRLGEWLLRPLAGRLGNLAVCADDVLAYLPFEALELDGVVLVERSVVWSIPSATVLTRFGGTPRRHRPRRPFAGFAMPRTPGQDLLPGTVREVYGAAEALGDDRSAIDETATVASVWARAPEARYVHFAMHGLISDDRPLFSGFPLSGDEFLHAYQMADLDLCADLVVGSACETAKGESRAGEGTVGLAYALFAAGARAVLVSRWPVGDSIAPRQMRELYRLLAAGVPVAQAHREAARKLRRRHPHPREWAVFLLIDLAAGGRT</sequence>
<dbReference type="Pfam" id="PF13424">
    <property type="entry name" value="TPR_12"/>
    <property type="match status" value="3"/>
</dbReference>
<keyword evidence="1" id="KW-0802">TPR repeat</keyword>
<evidence type="ECO:0000313" key="3">
    <source>
        <dbReference type="EMBL" id="GID51687.1"/>
    </source>
</evidence>
<evidence type="ECO:0000259" key="2">
    <source>
        <dbReference type="Pfam" id="PF12770"/>
    </source>
</evidence>
<dbReference type="Proteomes" id="UP000612282">
    <property type="component" value="Unassembled WGS sequence"/>
</dbReference>
<dbReference type="InterPro" id="IPR011990">
    <property type="entry name" value="TPR-like_helical_dom_sf"/>
</dbReference>
<organism evidence="3 4">
    <name type="scientific">Actinoplanes couchii</name>
    <dbReference type="NCBI Taxonomy" id="403638"/>
    <lineage>
        <taxon>Bacteria</taxon>
        <taxon>Bacillati</taxon>
        <taxon>Actinomycetota</taxon>
        <taxon>Actinomycetes</taxon>
        <taxon>Micromonosporales</taxon>
        <taxon>Micromonosporaceae</taxon>
        <taxon>Actinoplanes</taxon>
    </lineage>
</organism>
<reference evidence="3 4" key="1">
    <citation type="submission" date="2021-01" db="EMBL/GenBank/DDBJ databases">
        <title>Whole genome shotgun sequence of Actinoplanes couchii NBRC 106145.</title>
        <authorList>
            <person name="Komaki H."/>
            <person name="Tamura T."/>
        </authorList>
    </citation>
    <scope>NUCLEOTIDE SEQUENCE [LARGE SCALE GENOMIC DNA]</scope>
    <source>
        <strain evidence="3 4">NBRC 106145</strain>
    </source>
</reference>
<gene>
    <name evidence="3" type="ORF">Aco03nite_000910</name>
</gene>
<dbReference type="SMART" id="SM00028">
    <property type="entry name" value="TPR"/>
    <property type="match status" value="6"/>
</dbReference>
<feature type="repeat" description="TPR" evidence="1">
    <location>
        <begin position="380"/>
        <end position="413"/>
    </location>
</feature>
<dbReference type="InterPro" id="IPR019734">
    <property type="entry name" value="TPR_rpt"/>
</dbReference>
<dbReference type="EMBL" id="BOMG01000003">
    <property type="protein sequence ID" value="GID51687.1"/>
    <property type="molecule type" value="Genomic_DNA"/>
</dbReference>
<evidence type="ECO:0000256" key="1">
    <source>
        <dbReference type="PROSITE-ProRule" id="PRU00339"/>
    </source>
</evidence>
<dbReference type="InterPro" id="IPR024983">
    <property type="entry name" value="CHAT_dom"/>
</dbReference>
<dbReference type="Gene3D" id="1.25.40.10">
    <property type="entry name" value="Tetratricopeptide repeat domain"/>
    <property type="match status" value="3"/>
</dbReference>
<evidence type="ECO:0000313" key="4">
    <source>
        <dbReference type="Proteomes" id="UP000612282"/>
    </source>
</evidence>
<dbReference type="SUPFAM" id="SSF48452">
    <property type="entry name" value="TPR-like"/>
    <property type="match status" value="2"/>
</dbReference>
<feature type="repeat" description="TPR" evidence="1">
    <location>
        <begin position="102"/>
        <end position="135"/>
    </location>
</feature>
<keyword evidence="4" id="KW-1185">Reference proteome</keyword>
<dbReference type="PANTHER" id="PTHR10098">
    <property type="entry name" value="RAPSYN-RELATED"/>
    <property type="match status" value="1"/>
</dbReference>
<comment type="caution">
    <text evidence="3">The sequence shown here is derived from an EMBL/GenBank/DDBJ whole genome shotgun (WGS) entry which is preliminary data.</text>
</comment>
<feature type="domain" description="CHAT" evidence="2">
    <location>
        <begin position="613"/>
        <end position="870"/>
    </location>
</feature>
<dbReference type="PROSITE" id="PS50005">
    <property type="entry name" value="TPR"/>
    <property type="match status" value="2"/>
</dbReference>
<name>A0ABQ3WZJ1_9ACTN</name>
<dbReference type="PANTHER" id="PTHR10098:SF108">
    <property type="entry name" value="TETRATRICOPEPTIDE REPEAT PROTEIN 28"/>
    <property type="match status" value="1"/>
</dbReference>
<proteinExistence type="predicted"/>
<protein>
    <recommendedName>
        <fullName evidence="2">CHAT domain-containing protein</fullName>
    </recommendedName>
</protein>
<dbReference type="RefSeq" id="WP_203792420.1">
    <property type="nucleotide sequence ID" value="NZ_BAAAQE010000090.1"/>
</dbReference>